<sequence>MSIKPIDFQMVIPKTSEVSKMYNDDVNKNQAIQQQQQTASQMKIDNNLKQVVNRENVQNGRVKEKQEKDNSRQNEKKKKRQNKDDDRPTIDIRV</sequence>
<dbReference type="Proteomes" id="UP000016860">
    <property type="component" value="Unassembled WGS sequence"/>
</dbReference>
<dbReference type="STRING" id="1330534.L323_04135"/>
<accession>U4R3X0</accession>
<feature type="compositionally biased region" description="Polar residues" evidence="1">
    <location>
        <begin position="43"/>
        <end position="59"/>
    </location>
</feature>
<organism evidence="2 3">
    <name type="scientific">Ruminiclostridium papyrosolvens C7</name>
    <dbReference type="NCBI Taxonomy" id="1330534"/>
    <lineage>
        <taxon>Bacteria</taxon>
        <taxon>Bacillati</taxon>
        <taxon>Bacillota</taxon>
        <taxon>Clostridia</taxon>
        <taxon>Eubacteriales</taxon>
        <taxon>Oscillospiraceae</taxon>
        <taxon>Ruminiclostridium</taxon>
    </lineage>
</organism>
<comment type="caution">
    <text evidence="2">The sequence shown here is derived from an EMBL/GenBank/DDBJ whole genome shotgun (WGS) entry which is preliminary data.</text>
</comment>
<dbReference type="AlphaFoldDB" id="U4R3X0"/>
<name>U4R3X0_9FIRM</name>
<gene>
    <name evidence="2" type="ORF">L323_04135</name>
</gene>
<dbReference type="PATRIC" id="fig|1330534.3.peg.829"/>
<dbReference type="OrthoDB" id="1708376at2"/>
<evidence type="ECO:0000313" key="2">
    <source>
        <dbReference type="EMBL" id="EPR13103.1"/>
    </source>
</evidence>
<evidence type="ECO:0000313" key="3">
    <source>
        <dbReference type="Proteomes" id="UP000016860"/>
    </source>
</evidence>
<feature type="region of interest" description="Disordered" evidence="1">
    <location>
        <begin position="31"/>
        <end position="94"/>
    </location>
</feature>
<feature type="compositionally biased region" description="Basic and acidic residues" evidence="1">
    <location>
        <begin position="82"/>
        <end position="94"/>
    </location>
</feature>
<dbReference type="RefSeq" id="WP_020814433.1">
    <property type="nucleotide sequence ID" value="NZ_ATAY01000020.1"/>
</dbReference>
<feature type="compositionally biased region" description="Low complexity" evidence="1">
    <location>
        <begin position="31"/>
        <end position="41"/>
    </location>
</feature>
<proteinExistence type="predicted"/>
<protein>
    <submittedName>
        <fullName evidence="2">Uncharacterized protein</fullName>
    </submittedName>
</protein>
<feature type="compositionally biased region" description="Basic and acidic residues" evidence="1">
    <location>
        <begin position="61"/>
        <end position="74"/>
    </location>
</feature>
<evidence type="ECO:0000256" key="1">
    <source>
        <dbReference type="SAM" id="MobiDB-lite"/>
    </source>
</evidence>
<reference evidence="2 3" key="1">
    <citation type="journal article" date="2013" name="Genome Announc.">
        <title>Draft Genome Sequence of the Cellulolytic Bacterium Clostridium papyrosolvens C7 (ATCC 700395).</title>
        <authorList>
            <person name="Zepeda V."/>
            <person name="Dassa B."/>
            <person name="Borovok I."/>
            <person name="Lamed R."/>
            <person name="Bayer E.A."/>
            <person name="Cate J.H."/>
        </authorList>
    </citation>
    <scope>NUCLEOTIDE SEQUENCE [LARGE SCALE GENOMIC DNA]</scope>
    <source>
        <strain evidence="2 3">C7</strain>
    </source>
</reference>
<dbReference type="EMBL" id="ATAY01000020">
    <property type="protein sequence ID" value="EPR13103.1"/>
    <property type="molecule type" value="Genomic_DNA"/>
</dbReference>